<dbReference type="EMBL" id="PJNI01000001">
    <property type="protein sequence ID" value="PKR82180.1"/>
    <property type="molecule type" value="Genomic_DNA"/>
</dbReference>
<comment type="caution">
    <text evidence="2">The sequence shown here is derived from an EMBL/GenBank/DDBJ whole genome shotgun (WGS) entry which is preliminary data.</text>
</comment>
<feature type="chain" id="PRO_5014112528" evidence="1">
    <location>
        <begin position="20"/>
        <end position="122"/>
    </location>
</feature>
<gene>
    <name evidence="2" type="ORF">CW751_02285</name>
</gene>
<keyword evidence="1" id="KW-0732">Signal</keyword>
<dbReference type="AlphaFoldDB" id="A0A2I0R711"/>
<keyword evidence="3" id="KW-1185">Reference proteome</keyword>
<evidence type="ECO:0000313" key="3">
    <source>
        <dbReference type="Proteomes" id="UP000236654"/>
    </source>
</evidence>
<evidence type="ECO:0000313" key="2">
    <source>
        <dbReference type="EMBL" id="PKR82180.1"/>
    </source>
</evidence>
<dbReference type="OrthoDB" id="1467404at2"/>
<dbReference type="RefSeq" id="WP_101333325.1">
    <property type="nucleotide sequence ID" value="NZ_PJNI01000001.1"/>
</dbReference>
<reference evidence="2 3" key="1">
    <citation type="submission" date="2017-12" db="EMBL/GenBank/DDBJ databases">
        <title>The draft genome sequence of Brumimicrobium saltpan LHR20.</title>
        <authorList>
            <person name="Do Z.-J."/>
            <person name="Luo H.-R."/>
        </authorList>
    </citation>
    <scope>NUCLEOTIDE SEQUENCE [LARGE SCALE GENOMIC DNA]</scope>
    <source>
        <strain evidence="2 3">LHR20</strain>
    </source>
</reference>
<feature type="signal peptide" evidence="1">
    <location>
        <begin position="1"/>
        <end position="19"/>
    </location>
</feature>
<evidence type="ECO:0000256" key="1">
    <source>
        <dbReference type="SAM" id="SignalP"/>
    </source>
</evidence>
<dbReference type="Proteomes" id="UP000236654">
    <property type="component" value="Unassembled WGS sequence"/>
</dbReference>
<proteinExistence type="predicted"/>
<organism evidence="2 3">
    <name type="scientific">Brumimicrobium salinarum</name>
    <dbReference type="NCBI Taxonomy" id="2058658"/>
    <lineage>
        <taxon>Bacteria</taxon>
        <taxon>Pseudomonadati</taxon>
        <taxon>Bacteroidota</taxon>
        <taxon>Flavobacteriia</taxon>
        <taxon>Flavobacteriales</taxon>
        <taxon>Crocinitomicaceae</taxon>
        <taxon>Brumimicrobium</taxon>
    </lineage>
</organism>
<protein>
    <submittedName>
        <fullName evidence="2">Uncharacterized protein</fullName>
    </submittedName>
</protein>
<sequence>MLKNFIVITLFSLASYSFAQTNHDARLLTRYTSEELTKIEESNPEEYAIINHALDVGISIGDFKEGEGKEIKFDGVLDKDPTKEHTYISLGIDLINRYQYFKFEGSNKIVVVRPKNLILKIK</sequence>
<name>A0A2I0R711_9FLAO</name>
<accession>A0A2I0R711</accession>